<gene>
    <name evidence="1" type="ORF">LCGC14_3079240</name>
</gene>
<name>A0A0F8Z4K0_9ZZZZ</name>
<protein>
    <submittedName>
        <fullName evidence="1">Uncharacterized protein</fullName>
    </submittedName>
</protein>
<proteinExistence type="predicted"/>
<accession>A0A0F8Z4K0</accession>
<sequence length="63" mass="6617">MSKHEVLTGVSDVGKSKKRLLAGDVLDSTQVSDEELEGFLARGTVGPAMKAKAKSVKEAEGDD</sequence>
<dbReference type="EMBL" id="LAZR01065717">
    <property type="protein sequence ID" value="KKK54976.1"/>
    <property type="molecule type" value="Genomic_DNA"/>
</dbReference>
<dbReference type="AlphaFoldDB" id="A0A0F8Z4K0"/>
<reference evidence="1" key="1">
    <citation type="journal article" date="2015" name="Nature">
        <title>Complex archaea that bridge the gap between prokaryotes and eukaryotes.</title>
        <authorList>
            <person name="Spang A."/>
            <person name="Saw J.H."/>
            <person name="Jorgensen S.L."/>
            <person name="Zaremba-Niedzwiedzka K."/>
            <person name="Martijn J."/>
            <person name="Lind A.E."/>
            <person name="van Eijk R."/>
            <person name="Schleper C."/>
            <person name="Guy L."/>
            <person name="Ettema T.J."/>
        </authorList>
    </citation>
    <scope>NUCLEOTIDE SEQUENCE</scope>
</reference>
<organism evidence="1">
    <name type="scientific">marine sediment metagenome</name>
    <dbReference type="NCBI Taxonomy" id="412755"/>
    <lineage>
        <taxon>unclassified sequences</taxon>
        <taxon>metagenomes</taxon>
        <taxon>ecological metagenomes</taxon>
    </lineage>
</organism>
<evidence type="ECO:0000313" key="1">
    <source>
        <dbReference type="EMBL" id="KKK54976.1"/>
    </source>
</evidence>
<comment type="caution">
    <text evidence="1">The sequence shown here is derived from an EMBL/GenBank/DDBJ whole genome shotgun (WGS) entry which is preliminary data.</text>
</comment>